<dbReference type="HOGENOM" id="CLU_2705555_0_0_1"/>
<keyword evidence="2" id="KW-1185">Reference proteome</keyword>
<evidence type="ECO:0000313" key="1">
    <source>
        <dbReference type="EMBL" id="KIK78369.1"/>
    </source>
</evidence>
<dbReference type="InParanoid" id="A0A0D0DCG4"/>
<dbReference type="AlphaFoldDB" id="A0A0D0DCG4"/>
<dbReference type="EMBL" id="KN826615">
    <property type="protein sequence ID" value="KIK78369.1"/>
    <property type="molecule type" value="Genomic_DNA"/>
</dbReference>
<sequence length="73" mass="7966">MCTASDLLNNHRFVQVGGRLGAVLQVLPVKRHNPIMVKLASKGFVVVNLGSAAPLLPFQICLRRGDERPCQIT</sequence>
<reference evidence="1 2" key="1">
    <citation type="submission" date="2014-04" db="EMBL/GenBank/DDBJ databases">
        <authorList>
            <consortium name="DOE Joint Genome Institute"/>
            <person name="Kuo A."/>
            <person name="Kohler A."/>
            <person name="Jargeat P."/>
            <person name="Nagy L.G."/>
            <person name="Floudas D."/>
            <person name="Copeland A."/>
            <person name="Barry K.W."/>
            <person name="Cichocki N."/>
            <person name="Veneault-Fourrey C."/>
            <person name="LaButti K."/>
            <person name="Lindquist E.A."/>
            <person name="Lipzen A."/>
            <person name="Lundell T."/>
            <person name="Morin E."/>
            <person name="Murat C."/>
            <person name="Sun H."/>
            <person name="Tunlid A."/>
            <person name="Henrissat B."/>
            <person name="Grigoriev I.V."/>
            <person name="Hibbett D.S."/>
            <person name="Martin F."/>
            <person name="Nordberg H.P."/>
            <person name="Cantor M.N."/>
            <person name="Hua S.X."/>
        </authorList>
    </citation>
    <scope>NUCLEOTIDE SEQUENCE [LARGE SCALE GENOMIC DNA]</scope>
    <source>
        <strain evidence="1 2">Ve08.2h10</strain>
    </source>
</reference>
<organism evidence="1 2">
    <name type="scientific">Paxillus rubicundulus Ve08.2h10</name>
    <dbReference type="NCBI Taxonomy" id="930991"/>
    <lineage>
        <taxon>Eukaryota</taxon>
        <taxon>Fungi</taxon>
        <taxon>Dikarya</taxon>
        <taxon>Basidiomycota</taxon>
        <taxon>Agaricomycotina</taxon>
        <taxon>Agaricomycetes</taxon>
        <taxon>Agaricomycetidae</taxon>
        <taxon>Boletales</taxon>
        <taxon>Paxilineae</taxon>
        <taxon>Paxillaceae</taxon>
        <taxon>Paxillus</taxon>
    </lineage>
</organism>
<accession>A0A0D0DCG4</accession>
<dbReference type="Proteomes" id="UP000054538">
    <property type="component" value="Unassembled WGS sequence"/>
</dbReference>
<name>A0A0D0DCG4_9AGAM</name>
<evidence type="ECO:0000313" key="2">
    <source>
        <dbReference type="Proteomes" id="UP000054538"/>
    </source>
</evidence>
<reference evidence="2" key="2">
    <citation type="submission" date="2015-01" db="EMBL/GenBank/DDBJ databases">
        <title>Evolutionary Origins and Diversification of the Mycorrhizal Mutualists.</title>
        <authorList>
            <consortium name="DOE Joint Genome Institute"/>
            <consortium name="Mycorrhizal Genomics Consortium"/>
            <person name="Kohler A."/>
            <person name="Kuo A."/>
            <person name="Nagy L.G."/>
            <person name="Floudas D."/>
            <person name="Copeland A."/>
            <person name="Barry K.W."/>
            <person name="Cichocki N."/>
            <person name="Veneault-Fourrey C."/>
            <person name="LaButti K."/>
            <person name="Lindquist E.A."/>
            <person name="Lipzen A."/>
            <person name="Lundell T."/>
            <person name="Morin E."/>
            <person name="Murat C."/>
            <person name="Riley R."/>
            <person name="Ohm R."/>
            <person name="Sun H."/>
            <person name="Tunlid A."/>
            <person name="Henrissat B."/>
            <person name="Grigoriev I.V."/>
            <person name="Hibbett D.S."/>
            <person name="Martin F."/>
        </authorList>
    </citation>
    <scope>NUCLEOTIDE SEQUENCE [LARGE SCALE GENOMIC DNA]</scope>
    <source>
        <strain evidence="2">Ve08.2h10</strain>
    </source>
</reference>
<protein>
    <submittedName>
        <fullName evidence="1">Uncharacterized protein</fullName>
    </submittedName>
</protein>
<gene>
    <name evidence="1" type="ORF">PAXRUDRAFT_834592</name>
</gene>
<proteinExistence type="predicted"/>